<keyword evidence="1" id="KW-0812">Transmembrane</keyword>
<keyword evidence="1" id="KW-0472">Membrane</keyword>
<name>A0A3S4XBC1_ACTVI</name>
<dbReference type="KEGG" id="avc:NCTC10951_02685"/>
<reference evidence="2 3" key="1">
    <citation type="submission" date="2018-12" db="EMBL/GenBank/DDBJ databases">
        <authorList>
            <consortium name="Pathogen Informatics"/>
        </authorList>
    </citation>
    <scope>NUCLEOTIDE SEQUENCE [LARGE SCALE GENOMIC DNA]</scope>
    <source>
        <strain evidence="2 3">NCTC10951</strain>
    </source>
</reference>
<dbReference type="EMBL" id="LR134477">
    <property type="protein sequence ID" value="VEI18373.1"/>
    <property type="molecule type" value="Genomic_DNA"/>
</dbReference>
<protein>
    <submittedName>
        <fullName evidence="2">Uncharacterized protein</fullName>
    </submittedName>
</protein>
<feature type="transmembrane region" description="Helical" evidence="1">
    <location>
        <begin position="41"/>
        <end position="61"/>
    </location>
</feature>
<accession>A0A3S4XBC1</accession>
<proteinExistence type="predicted"/>
<sequence length="102" mass="11461">MTKCCPRTWLSYWRFGFQLAVCHTICIIIVTLAPGWSTTTLLNLAVTMVAAIAAAATAAIMEMFWPHTNWKSEREVLRHPRKYVPGITAFIAASCVWFLSVV</sequence>
<evidence type="ECO:0000313" key="2">
    <source>
        <dbReference type="EMBL" id="VEI18373.1"/>
    </source>
</evidence>
<keyword evidence="1" id="KW-1133">Transmembrane helix</keyword>
<dbReference type="Proteomes" id="UP000268658">
    <property type="component" value="Chromosome"/>
</dbReference>
<gene>
    <name evidence="2" type="ORF">NCTC10951_02685</name>
</gene>
<feature type="transmembrane region" description="Helical" evidence="1">
    <location>
        <begin position="82"/>
        <end position="100"/>
    </location>
</feature>
<organism evidence="2 3">
    <name type="scientific">Actinomyces viscosus</name>
    <dbReference type="NCBI Taxonomy" id="1656"/>
    <lineage>
        <taxon>Bacteria</taxon>
        <taxon>Bacillati</taxon>
        <taxon>Actinomycetota</taxon>
        <taxon>Actinomycetes</taxon>
        <taxon>Actinomycetales</taxon>
        <taxon>Actinomycetaceae</taxon>
        <taxon>Actinomyces</taxon>
    </lineage>
</organism>
<evidence type="ECO:0000256" key="1">
    <source>
        <dbReference type="SAM" id="Phobius"/>
    </source>
</evidence>
<dbReference type="AlphaFoldDB" id="A0A3S4XBC1"/>
<evidence type="ECO:0000313" key="3">
    <source>
        <dbReference type="Proteomes" id="UP000268658"/>
    </source>
</evidence>
<feature type="transmembrane region" description="Helical" evidence="1">
    <location>
        <begin position="12"/>
        <end position="35"/>
    </location>
</feature>